<name>A0A2T3A4B0_9PEZI</name>
<dbReference type="Proteomes" id="UP000241462">
    <property type="component" value="Unassembled WGS sequence"/>
</dbReference>
<gene>
    <name evidence="1" type="ORF">BD289DRAFT_12272</name>
</gene>
<organism evidence="1 2">
    <name type="scientific">Coniella lustricola</name>
    <dbReference type="NCBI Taxonomy" id="2025994"/>
    <lineage>
        <taxon>Eukaryota</taxon>
        <taxon>Fungi</taxon>
        <taxon>Dikarya</taxon>
        <taxon>Ascomycota</taxon>
        <taxon>Pezizomycotina</taxon>
        <taxon>Sordariomycetes</taxon>
        <taxon>Sordariomycetidae</taxon>
        <taxon>Diaporthales</taxon>
        <taxon>Schizoparmaceae</taxon>
        <taxon>Coniella</taxon>
    </lineage>
</organism>
<protein>
    <submittedName>
        <fullName evidence="1">Uncharacterized protein</fullName>
    </submittedName>
</protein>
<evidence type="ECO:0000313" key="2">
    <source>
        <dbReference type="Proteomes" id="UP000241462"/>
    </source>
</evidence>
<dbReference type="AlphaFoldDB" id="A0A2T3A4B0"/>
<keyword evidence="2" id="KW-1185">Reference proteome</keyword>
<evidence type="ECO:0000313" key="1">
    <source>
        <dbReference type="EMBL" id="PSR82539.1"/>
    </source>
</evidence>
<dbReference type="InParanoid" id="A0A2T3A4B0"/>
<sequence>MPMSLPFNSLFCSLSVASHHLSTASSAFISNVVTDLGHISRTQGPAGQLKASVRACKTCVAAAACLGICRPVLGADHDSLLHLWFFKSLRAVVRPLGLHGGHRYCFSVQFSTNLNSTAVFDDSVQQPLGAYTQLFASQMHPAETPQPLQHRFVVCSTTPPLITPP</sequence>
<proteinExistence type="predicted"/>
<accession>A0A2T3A4B0</accession>
<reference evidence="1 2" key="1">
    <citation type="journal article" date="2018" name="Mycol. Prog.">
        <title>Coniella lustricola, a new species from submerged detritus.</title>
        <authorList>
            <person name="Raudabaugh D.B."/>
            <person name="Iturriaga T."/>
            <person name="Carver A."/>
            <person name="Mondo S."/>
            <person name="Pangilinan J."/>
            <person name="Lipzen A."/>
            <person name="He G."/>
            <person name="Amirebrahimi M."/>
            <person name="Grigoriev I.V."/>
            <person name="Miller A.N."/>
        </authorList>
    </citation>
    <scope>NUCLEOTIDE SEQUENCE [LARGE SCALE GENOMIC DNA]</scope>
    <source>
        <strain evidence="1 2">B22-T-1</strain>
    </source>
</reference>
<dbReference type="EMBL" id="KZ678475">
    <property type="protein sequence ID" value="PSR82539.1"/>
    <property type="molecule type" value="Genomic_DNA"/>
</dbReference>